<dbReference type="RefSeq" id="WP_153834032.1">
    <property type="nucleotide sequence ID" value="NZ_JBHUMW010000107.1"/>
</dbReference>
<sequence length="60" mass="6982">MEQNQEYVVQSLIGQIAENAGKLASRDAIIVEKNQKIKQLEEELAEYRNKEIEEMEDESQ</sequence>
<comment type="caution">
    <text evidence="2">The sequence shown here is derived from an EMBL/GenBank/DDBJ whole genome shotgun (WGS) entry which is preliminary data.</text>
</comment>
<feature type="coiled-coil region" evidence="1">
    <location>
        <begin position="23"/>
        <end position="57"/>
    </location>
</feature>
<keyword evidence="3" id="KW-1185">Reference proteome</keyword>
<proteinExistence type="predicted"/>
<evidence type="ECO:0000256" key="1">
    <source>
        <dbReference type="SAM" id="Coils"/>
    </source>
</evidence>
<reference evidence="2 3" key="1">
    <citation type="submission" date="2019-10" db="EMBL/GenBank/DDBJ databases">
        <title>Gracilibacillus salitolerans sp. nov., a moderate halophile isolated from a saline soil in northwest China.</title>
        <authorList>
            <person name="Gan L."/>
        </authorList>
    </citation>
    <scope>NUCLEOTIDE SEQUENCE [LARGE SCALE GENOMIC DNA]</scope>
    <source>
        <strain evidence="2 3">TP2-8</strain>
    </source>
</reference>
<keyword evidence="1" id="KW-0175">Coiled coil</keyword>
<evidence type="ECO:0000313" key="3">
    <source>
        <dbReference type="Proteomes" id="UP000435187"/>
    </source>
</evidence>
<dbReference type="Proteomes" id="UP000435187">
    <property type="component" value="Unassembled WGS sequence"/>
</dbReference>
<dbReference type="EMBL" id="WJEE01000002">
    <property type="protein sequence ID" value="MRI65169.1"/>
    <property type="molecule type" value="Genomic_DNA"/>
</dbReference>
<organism evidence="2 3">
    <name type="scientific">Gracilibacillus thailandensis</name>
    <dbReference type="NCBI Taxonomy" id="563735"/>
    <lineage>
        <taxon>Bacteria</taxon>
        <taxon>Bacillati</taxon>
        <taxon>Bacillota</taxon>
        <taxon>Bacilli</taxon>
        <taxon>Bacillales</taxon>
        <taxon>Bacillaceae</taxon>
        <taxon>Gracilibacillus</taxon>
    </lineage>
</organism>
<gene>
    <name evidence="2" type="ORF">GH885_02255</name>
</gene>
<dbReference type="AlphaFoldDB" id="A0A6N7QZ31"/>
<protein>
    <submittedName>
        <fullName evidence="2">Uncharacterized protein</fullName>
    </submittedName>
</protein>
<name>A0A6N7QZ31_9BACI</name>
<evidence type="ECO:0000313" key="2">
    <source>
        <dbReference type="EMBL" id="MRI65169.1"/>
    </source>
</evidence>
<accession>A0A6N7QZ31</accession>